<dbReference type="AlphaFoldDB" id="A0A4Y8ZTH1"/>
<dbReference type="Proteomes" id="UP000298213">
    <property type="component" value="Unassembled WGS sequence"/>
</dbReference>
<gene>
    <name evidence="1" type="ORF">E2493_06700</name>
</gene>
<evidence type="ECO:0000313" key="1">
    <source>
        <dbReference type="EMBL" id="TFI59204.1"/>
    </source>
</evidence>
<accession>A0A4Y8ZTH1</accession>
<evidence type="ECO:0000313" key="2">
    <source>
        <dbReference type="Proteomes" id="UP000298213"/>
    </source>
</evidence>
<organism evidence="1 2">
    <name type="scientific">Sphingomonas parva</name>
    <dbReference type="NCBI Taxonomy" id="2555898"/>
    <lineage>
        <taxon>Bacteria</taxon>
        <taxon>Pseudomonadati</taxon>
        <taxon>Pseudomonadota</taxon>
        <taxon>Alphaproteobacteria</taxon>
        <taxon>Sphingomonadales</taxon>
        <taxon>Sphingomonadaceae</taxon>
        <taxon>Sphingomonas</taxon>
    </lineage>
</organism>
<reference evidence="1 2" key="1">
    <citation type="submission" date="2019-03" db="EMBL/GenBank/DDBJ databases">
        <title>Genome sequence of Sphingomonas sp. 17J27-24.</title>
        <authorList>
            <person name="Kim M."/>
            <person name="Maeng S."/>
            <person name="Sathiyaraj S."/>
        </authorList>
    </citation>
    <scope>NUCLEOTIDE SEQUENCE [LARGE SCALE GENOMIC DNA]</scope>
    <source>
        <strain evidence="1 2">17J27-24</strain>
    </source>
</reference>
<proteinExistence type="predicted"/>
<keyword evidence="2" id="KW-1185">Reference proteome</keyword>
<name>A0A4Y8ZTH1_9SPHN</name>
<protein>
    <submittedName>
        <fullName evidence="1">DUF2384 domain-containing protein</fullName>
    </submittedName>
</protein>
<dbReference type="EMBL" id="SPDV01000009">
    <property type="protein sequence ID" value="TFI59204.1"/>
    <property type="molecule type" value="Genomic_DNA"/>
</dbReference>
<comment type="caution">
    <text evidence="1">The sequence shown here is derived from an EMBL/GenBank/DDBJ whole genome shotgun (WGS) entry which is preliminary data.</text>
</comment>
<sequence length="63" mass="7051">MPEESRIPDELVRRFVSPRAAQKWYESEPLPGFAGATAKQLVDRARGDELLDYIKAVDAGVFS</sequence>
<dbReference type="OrthoDB" id="582619at2"/>